<evidence type="ECO:0000313" key="1">
    <source>
        <dbReference type="EMBL" id="UPW41962.1"/>
    </source>
</evidence>
<proteinExistence type="predicted"/>
<name>A0A976N2F1_9VIRU</name>
<accession>A0A976N2F1</accession>
<reference evidence="1" key="1">
    <citation type="submission" date="2022-02" db="EMBL/GenBank/DDBJ databases">
        <title>Towards deciphering the DNA virus diversity associated with rodent species in the families Cricetidae and Heteromyidae.</title>
        <authorList>
            <person name="Lund M."/>
            <person name="Larsen B.B."/>
            <person name="Gryseels S."/>
            <person name="Kraberger S."/>
            <person name="Rowsey D.M."/>
            <person name="Steger L."/>
            <person name="Yule K.M."/>
            <person name="Upham N.S."/>
            <person name="Worobey M."/>
            <person name="Van Doorslaer K."/>
            <person name="Varsani A."/>
        </authorList>
    </citation>
    <scope>NUCLEOTIDE SEQUENCE</scope>
    <source>
        <strain evidence="1">NeonRodF1_53</strain>
    </source>
</reference>
<dbReference type="EMBL" id="OM869702">
    <property type="protein sequence ID" value="UPW41962.1"/>
    <property type="molecule type" value="Genomic_DNA"/>
</dbReference>
<sequence length="240" mass="26478">MGDIFGAGQATAGLFGALGSVASSAMSYKANKRLIQMQQNWQERMSNTAHQREVSDLRAAGLNPILSGMGGSGASFGSASAPGMSLENPATAGMNSALAWRQQKNQNKISDAQKNNLEADSYLKGNQANTESERFNTQIAETQKVLQDIENSKLMTSAQVNYYDKQGESAIRNAIVNEKNFEINSARASADIKYTNERSRGYHTFKEYLLDHGPRLENPDRWSTEYEVINGRRVPVRVFK</sequence>
<organism evidence="1">
    <name type="scientific">Dipodfec virus RodF1_53</name>
    <dbReference type="NCBI Taxonomy" id="2929302"/>
    <lineage>
        <taxon>Viruses</taxon>
        <taxon>Monodnaviria</taxon>
        <taxon>Sangervirae</taxon>
        <taxon>Phixviricota</taxon>
        <taxon>Malgrandaviricetes</taxon>
        <taxon>Petitvirales</taxon>
        <taxon>Microviridae</taxon>
    </lineage>
</organism>
<protein>
    <submittedName>
        <fullName evidence="1">DNA pilot protein</fullName>
    </submittedName>
</protein>